<protein>
    <submittedName>
        <fullName evidence="1">Uncharacterized protein</fullName>
    </submittedName>
</protein>
<proteinExistence type="predicted"/>
<evidence type="ECO:0000313" key="1">
    <source>
        <dbReference type="EMBL" id="POI21274.1"/>
    </source>
</evidence>
<dbReference type="EMBL" id="PPHD01071364">
    <property type="protein sequence ID" value="POI21274.1"/>
    <property type="molecule type" value="Genomic_DNA"/>
</dbReference>
<evidence type="ECO:0000313" key="2">
    <source>
        <dbReference type="Proteomes" id="UP000237246"/>
    </source>
</evidence>
<keyword evidence="2" id="KW-1185">Reference proteome</keyword>
<reference evidence="1 2" key="1">
    <citation type="submission" date="2018-01" db="EMBL/GenBank/DDBJ databases">
        <title>Comparison of the Chinese Bamboo Partridge and Red Junglefowl genome sequences highlights the importance of demography in genome evolution.</title>
        <authorList>
            <person name="Tiley G.P."/>
            <person name="Kimball R.T."/>
            <person name="Braun E.L."/>
            <person name="Burleigh J.G."/>
        </authorList>
    </citation>
    <scope>NUCLEOTIDE SEQUENCE [LARGE SCALE GENOMIC DNA]</scope>
    <source>
        <strain evidence="1">RTK389</strain>
        <tissue evidence="1">Blood</tissue>
    </source>
</reference>
<feature type="non-terminal residue" evidence="1">
    <location>
        <position position="1"/>
    </location>
</feature>
<dbReference type="OrthoDB" id="2121828at2759"/>
<dbReference type="SUPFAM" id="SSF49503">
    <property type="entry name" value="Cupredoxins"/>
    <property type="match status" value="2"/>
</dbReference>
<name>A0A2P4SAZ8_BAMTH</name>
<dbReference type="Gene3D" id="2.60.40.420">
    <property type="entry name" value="Cupredoxins - blue copper proteins"/>
    <property type="match status" value="2"/>
</dbReference>
<sequence>SLYDDRTSSVEKQDDAVLPGQVYTYVWDITEEVGPREADLPCLTYAYYSHENMVMDFNSGLIGALLICKKGSLNEDGSQKLFDKEYILMFGVFDENKSWQKSALLKYTINGYADGTLPDLEACMYDNISWHLIGMSSKPEIFSVHINGQVMEQRHHRISTVNLVGGASTTVNMTVSEEGRWLISSLVQKHLKGKETSIY</sequence>
<comment type="caution">
    <text evidence="1">The sequence shown here is derived from an EMBL/GenBank/DDBJ whole genome shotgun (WGS) entry which is preliminary data.</text>
</comment>
<organism evidence="1 2">
    <name type="scientific">Bambusicola thoracicus</name>
    <name type="common">Chinese bamboo-partridge</name>
    <name type="synonym">Perdix thoracica</name>
    <dbReference type="NCBI Taxonomy" id="9083"/>
    <lineage>
        <taxon>Eukaryota</taxon>
        <taxon>Metazoa</taxon>
        <taxon>Chordata</taxon>
        <taxon>Craniata</taxon>
        <taxon>Vertebrata</taxon>
        <taxon>Euteleostomi</taxon>
        <taxon>Archelosauria</taxon>
        <taxon>Archosauria</taxon>
        <taxon>Dinosauria</taxon>
        <taxon>Saurischia</taxon>
        <taxon>Theropoda</taxon>
        <taxon>Coelurosauria</taxon>
        <taxon>Aves</taxon>
        <taxon>Neognathae</taxon>
        <taxon>Galloanserae</taxon>
        <taxon>Galliformes</taxon>
        <taxon>Phasianidae</taxon>
        <taxon>Perdicinae</taxon>
        <taxon>Bambusicola</taxon>
    </lineage>
</organism>
<dbReference type="AlphaFoldDB" id="A0A2P4SAZ8"/>
<dbReference type="Proteomes" id="UP000237246">
    <property type="component" value="Unassembled WGS sequence"/>
</dbReference>
<dbReference type="InterPro" id="IPR008972">
    <property type="entry name" value="Cupredoxin"/>
</dbReference>
<accession>A0A2P4SAZ8</accession>
<gene>
    <name evidence="1" type="ORF">CIB84_014979</name>
</gene>